<evidence type="ECO:0000256" key="1">
    <source>
        <dbReference type="ARBA" id="ARBA00010879"/>
    </source>
</evidence>
<comment type="similarity">
    <text evidence="1">Belongs to the beta type-B retroviral polymerase family. HERV class-II K(HML-2) pol subfamily.</text>
</comment>
<dbReference type="InterPro" id="IPR036265">
    <property type="entry name" value="HIT-like_sf"/>
</dbReference>
<accession>A0A3M0L7S5</accession>
<gene>
    <name evidence="5" type="ORF">DUI87_02436</name>
</gene>
<dbReference type="InterPro" id="IPR002156">
    <property type="entry name" value="RNaseH_domain"/>
</dbReference>
<evidence type="ECO:0000259" key="4">
    <source>
        <dbReference type="PROSITE" id="PS50879"/>
    </source>
</evidence>
<dbReference type="Pfam" id="PF00078">
    <property type="entry name" value="RVT_1"/>
    <property type="match status" value="2"/>
</dbReference>
<dbReference type="EMBL" id="QRBI01000093">
    <property type="protein sequence ID" value="RMC21569.1"/>
    <property type="molecule type" value="Genomic_DNA"/>
</dbReference>
<evidence type="ECO:0000256" key="3">
    <source>
        <dbReference type="SAM" id="MobiDB-lite"/>
    </source>
</evidence>
<comment type="caution">
    <text evidence="5">The sequence shown here is derived from an EMBL/GenBank/DDBJ whole genome shotgun (WGS) entry which is preliminary data.</text>
</comment>
<dbReference type="SUPFAM" id="SSF56672">
    <property type="entry name" value="DNA/RNA polymerases"/>
    <property type="match status" value="2"/>
</dbReference>
<feature type="domain" description="RNase H type-1" evidence="4">
    <location>
        <begin position="636"/>
        <end position="757"/>
    </location>
</feature>
<name>A0A3M0L7S5_HIRRU</name>
<evidence type="ECO:0000313" key="6">
    <source>
        <dbReference type="Proteomes" id="UP000269221"/>
    </source>
</evidence>
<feature type="region of interest" description="Disordered" evidence="3">
    <location>
        <begin position="735"/>
        <end position="756"/>
    </location>
</feature>
<dbReference type="Proteomes" id="UP000269221">
    <property type="component" value="Unassembled WGS sequence"/>
</dbReference>
<dbReference type="PANTHER" id="PTHR33064">
    <property type="entry name" value="POL PROTEIN"/>
    <property type="match status" value="1"/>
</dbReference>
<dbReference type="Gene3D" id="3.30.70.270">
    <property type="match status" value="2"/>
</dbReference>
<dbReference type="Gene3D" id="3.30.428.10">
    <property type="entry name" value="HIT-like"/>
    <property type="match status" value="1"/>
</dbReference>
<dbReference type="STRING" id="333673.A0A3M0L7S5"/>
<dbReference type="InterPro" id="IPR043502">
    <property type="entry name" value="DNA/RNA_pol_sf"/>
</dbReference>
<dbReference type="GO" id="GO:0003676">
    <property type="term" value="F:nucleic acid binding"/>
    <property type="evidence" value="ECO:0007669"/>
    <property type="project" value="InterPro"/>
</dbReference>
<dbReference type="OrthoDB" id="672793at2759"/>
<evidence type="ECO:0000256" key="2">
    <source>
        <dbReference type="ARBA" id="ARBA00012180"/>
    </source>
</evidence>
<dbReference type="AlphaFoldDB" id="A0A3M0L7S5"/>
<dbReference type="InterPro" id="IPR036397">
    <property type="entry name" value="RNaseH_sf"/>
</dbReference>
<keyword evidence="6" id="KW-1185">Reference proteome</keyword>
<dbReference type="SUPFAM" id="SSF54197">
    <property type="entry name" value="HIT-like"/>
    <property type="match status" value="1"/>
</dbReference>
<dbReference type="PROSITE" id="PS50879">
    <property type="entry name" value="RNASE_H_1"/>
    <property type="match status" value="1"/>
</dbReference>
<sequence length="776" mass="86874">MESGYTDRSLVPGIVRCPRLSDGLPSVCTKGSSTFGDMDIYMADFHRRLTADGFFDSLVLWFRDRSPLDATLFLVMLEEPVIELSEAGDSGESLLGHVMIVGEMCVAPLGLTNGFRMVVDEGPEGGQSVYRIHLPVLGGRQGLLASAIPACCSEAPATVQFTIRRGIETSCPLHCWQYWKNRDAMIPIHKMICELESHGGGGGGQQGPLFNSPICPVRKSDREWRLTVDYRSLNEVTPSLSPAVPDMLELQYELDSKAAKWYSTIDFASAFFSIPLATKCRPQFALTWRGVQYTWNPLPQRWKHSPTICHGLIQTALEKDLKQEIAHAIALGPVRTGPEVKNMLYSAAGNNGLSWSLWQKVPGETQRQPLQFWSQSYRGSKANNTPTEKGLLASAIPACCSEAPATVQFTIRRGIETSCPLHCWQYWKNRDAMIPIHKMICELESHGGGGGGGGQQGPLFNSPICPVRKSDREWRLTVDYRSLNEVTPSLSPAVPDMLELQYELDSKAAKWYSTIDFASAFFSIPLATKCRPQFALTWRGVQYTWNPLPQRWKHSPTICHGLIQTALEKDLKQEIAHAIALGPVKTGPEVKNMLYSAAGNNGLSWSLWQKVPGETQRQPLQFWSQSYRGSKANNTPTEKVTVATEGEVVSAQLAELKAIQLSLDIAEREKWPKLYLYIDSWIVANALWGWLERWKKDNWQPRGRPVWAAEEWQDIASHAEKLPMKVCHVDAHVPKSQANEEHQNNKQVDQATKTEESQIHLDWQHKGEIFPNSMGP</sequence>
<dbReference type="PANTHER" id="PTHR33064:SF29">
    <property type="entry name" value="PEPTIDASE A2 DOMAIN-CONTAINING PROTEIN-RELATED"/>
    <property type="match status" value="1"/>
</dbReference>
<dbReference type="InterPro" id="IPR000477">
    <property type="entry name" value="RT_dom"/>
</dbReference>
<dbReference type="Gene3D" id="3.10.10.10">
    <property type="entry name" value="HIV Type 1 Reverse Transcriptase, subunit A, domain 1"/>
    <property type="match status" value="2"/>
</dbReference>
<organism evidence="5 6">
    <name type="scientific">Hirundo rustica rustica</name>
    <dbReference type="NCBI Taxonomy" id="333673"/>
    <lineage>
        <taxon>Eukaryota</taxon>
        <taxon>Metazoa</taxon>
        <taxon>Chordata</taxon>
        <taxon>Craniata</taxon>
        <taxon>Vertebrata</taxon>
        <taxon>Euteleostomi</taxon>
        <taxon>Archelosauria</taxon>
        <taxon>Archosauria</taxon>
        <taxon>Dinosauria</taxon>
        <taxon>Saurischia</taxon>
        <taxon>Theropoda</taxon>
        <taxon>Coelurosauria</taxon>
        <taxon>Aves</taxon>
        <taxon>Neognathae</taxon>
        <taxon>Neoaves</taxon>
        <taxon>Telluraves</taxon>
        <taxon>Australaves</taxon>
        <taxon>Passeriformes</taxon>
        <taxon>Sylvioidea</taxon>
        <taxon>Hirundinidae</taxon>
        <taxon>Hirundo</taxon>
    </lineage>
</organism>
<dbReference type="InterPro" id="IPR043128">
    <property type="entry name" value="Rev_trsase/Diguanyl_cyclase"/>
</dbReference>
<proteinExistence type="inferred from homology"/>
<dbReference type="InterPro" id="IPR012337">
    <property type="entry name" value="RNaseH-like_sf"/>
</dbReference>
<dbReference type="Pfam" id="PF01230">
    <property type="entry name" value="HIT"/>
    <property type="match status" value="1"/>
</dbReference>
<reference evidence="5 6" key="1">
    <citation type="submission" date="2018-07" db="EMBL/GenBank/DDBJ databases">
        <title>A high quality draft genome assembly of the barn swallow (H. rustica rustica).</title>
        <authorList>
            <person name="Formenti G."/>
            <person name="Chiara M."/>
            <person name="Poveda L."/>
            <person name="Francoijs K.-J."/>
            <person name="Bonisoli-Alquati A."/>
            <person name="Canova L."/>
            <person name="Gianfranceschi L."/>
            <person name="Horner D.S."/>
            <person name="Saino N."/>
        </authorList>
    </citation>
    <scope>NUCLEOTIDE SEQUENCE [LARGE SCALE GENOMIC DNA]</scope>
    <source>
        <strain evidence="5">Chelidonia</strain>
        <tissue evidence="5">Blood</tissue>
    </source>
</reference>
<dbReference type="SUPFAM" id="SSF53098">
    <property type="entry name" value="Ribonuclease H-like"/>
    <property type="match status" value="1"/>
</dbReference>
<feature type="compositionally biased region" description="Basic and acidic residues" evidence="3">
    <location>
        <begin position="735"/>
        <end position="744"/>
    </location>
</feature>
<protein>
    <recommendedName>
        <fullName evidence="2">ribonuclease H</fullName>
        <ecNumber evidence="2">3.1.26.4</ecNumber>
    </recommendedName>
</protein>
<dbReference type="InterPro" id="IPR011146">
    <property type="entry name" value="HIT-like"/>
</dbReference>
<dbReference type="Gene3D" id="3.30.420.10">
    <property type="entry name" value="Ribonuclease H-like superfamily/Ribonuclease H"/>
    <property type="match status" value="1"/>
</dbReference>
<dbReference type="InterPro" id="IPR051320">
    <property type="entry name" value="Viral_Replic_Matur_Polypro"/>
</dbReference>
<dbReference type="Pfam" id="PF00075">
    <property type="entry name" value="RNase_H"/>
    <property type="match status" value="1"/>
</dbReference>
<evidence type="ECO:0000313" key="5">
    <source>
        <dbReference type="EMBL" id="RMC21569.1"/>
    </source>
</evidence>
<dbReference type="EC" id="3.1.26.4" evidence="2"/>
<dbReference type="GO" id="GO:0006259">
    <property type="term" value="P:DNA metabolic process"/>
    <property type="evidence" value="ECO:0007669"/>
    <property type="project" value="UniProtKB-ARBA"/>
</dbReference>
<dbReference type="GO" id="GO:0004523">
    <property type="term" value="F:RNA-DNA hybrid ribonuclease activity"/>
    <property type="evidence" value="ECO:0007669"/>
    <property type="project" value="UniProtKB-EC"/>
</dbReference>